<sequence>MSSYLLDVFQVVALAETGKNAQVINLGFVFLASW</sequence>
<dbReference type="AlphaFoldDB" id="A0A0G1MBY6"/>
<accession>A0A0G1MBY6</accession>
<organism evidence="1 2">
    <name type="scientific">candidate division WWE3 bacterium GW2011_GWB1_44_4</name>
    <dbReference type="NCBI Taxonomy" id="1619116"/>
    <lineage>
        <taxon>Bacteria</taxon>
        <taxon>Katanobacteria</taxon>
    </lineage>
</organism>
<dbReference type="Proteomes" id="UP000034783">
    <property type="component" value="Unassembled WGS sequence"/>
</dbReference>
<dbReference type="EMBL" id="LCJD01000025">
    <property type="protein sequence ID" value="KKT69454.1"/>
    <property type="molecule type" value="Genomic_DNA"/>
</dbReference>
<reference evidence="1 2" key="1">
    <citation type="journal article" date="2015" name="Nature">
        <title>rRNA introns, odd ribosomes, and small enigmatic genomes across a large radiation of phyla.</title>
        <authorList>
            <person name="Brown C.T."/>
            <person name="Hug L.A."/>
            <person name="Thomas B.C."/>
            <person name="Sharon I."/>
            <person name="Castelle C.J."/>
            <person name="Singh A."/>
            <person name="Wilkins M.J."/>
            <person name="Williams K.H."/>
            <person name="Banfield J.F."/>
        </authorList>
    </citation>
    <scope>NUCLEOTIDE SEQUENCE [LARGE SCALE GENOMIC DNA]</scope>
</reference>
<gene>
    <name evidence="1" type="ORF">UW65_C0025G0003</name>
</gene>
<evidence type="ECO:0000313" key="1">
    <source>
        <dbReference type="EMBL" id="KKT69454.1"/>
    </source>
</evidence>
<name>A0A0G1MBY6_UNCKA</name>
<protein>
    <submittedName>
        <fullName evidence="1">Uncharacterized protein</fullName>
    </submittedName>
</protein>
<evidence type="ECO:0000313" key="2">
    <source>
        <dbReference type="Proteomes" id="UP000034783"/>
    </source>
</evidence>
<comment type="caution">
    <text evidence="1">The sequence shown here is derived from an EMBL/GenBank/DDBJ whole genome shotgun (WGS) entry which is preliminary data.</text>
</comment>
<proteinExistence type="predicted"/>